<dbReference type="RefSeq" id="YP_010754716.1">
    <property type="nucleotide sequence ID" value="NC_073462.1"/>
</dbReference>
<sequence length="96" mass="10509">MKYIATALVSIILSAGISVGITHTVMQEHTKQEVDRVTVETFNDGYAEGVCEPLQATPEGRAAYRDLVSDTTDDGRTRSAEDQLGYIVQGCLNWTE</sequence>
<reference evidence="2" key="1">
    <citation type="submission" date="2018-04" db="EMBL/GenBank/DDBJ databases">
        <authorList>
            <person name="Go L.Y."/>
            <person name="Mitchell J.A."/>
        </authorList>
    </citation>
    <scope>NUCLEOTIDE SEQUENCE [LARGE SCALE GENOMIC DNA]</scope>
</reference>
<proteinExistence type="predicted"/>
<accession>A0A2U8UPG4</accession>
<evidence type="ECO:0000313" key="1">
    <source>
        <dbReference type="EMBL" id="AWN05316.1"/>
    </source>
</evidence>
<evidence type="ECO:0000313" key="2">
    <source>
        <dbReference type="Proteomes" id="UP000247188"/>
    </source>
</evidence>
<dbReference type="KEGG" id="vg:80019314"/>
<dbReference type="Proteomes" id="UP000247188">
    <property type="component" value="Segment"/>
</dbReference>
<name>A0A2U8UPG4_9CAUD</name>
<dbReference type="GeneID" id="80019314"/>
<dbReference type="EMBL" id="MH155870">
    <property type="protein sequence ID" value="AWN05316.1"/>
    <property type="molecule type" value="Genomic_DNA"/>
</dbReference>
<protein>
    <submittedName>
        <fullName evidence="1">Uncharacterized protein</fullName>
    </submittedName>
</protein>
<gene>
    <name evidence="1" type="primary">94</name>
    <name evidence="1" type="ORF">SEA_IBANTIK_94</name>
</gene>
<keyword evidence="2" id="KW-1185">Reference proteome</keyword>
<organism evidence="1 2">
    <name type="scientific">Streptomyces phage Ibantik</name>
    <dbReference type="NCBI Taxonomy" id="2182397"/>
    <lineage>
        <taxon>Viruses</taxon>
        <taxon>Duplodnaviria</taxon>
        <taxon>Heunggongvirae</taxon>
        <taxon>Uroviricota</taxon>
        <taxon>Caudoviricetes</taxon>
        <taxon>Ibantikvirus</taxon>
        <taxon>Ibantikvirus ibantik</taxon>
    </lineage>
</organism>